<feature type="transmembrane region" description="Helical" evidence="1">
    <location>
        <begin position="117"/>
        <end position="136"/>
    </location>
</feature>
<dbReference type="eggNOG" id="COG3706">
    <property type="taxonomic scope" value="Bacteria"/>
</dbReference>
<feature type="domain" description="GGDEF" evidence="2">
    <location>
        <begin position="234"/>
        <end position="362"/>
    </location>
</feature>
<keyword evidence="1" id="KW-0472">Membrane</keyword>
<organism evidence="3 4">
    <name type="scientific">Meiothermus ruber (strain ATCC 35948 / DSM 1279 / VKM B-1258 / 21)</name>
    <name type="common">Thermus ruber</name>
    <dbReference type="NCBI Taxonomy" id="504728"/>
    <lineage>
        <taxon>Bacteria</taxon>
        <taxon>Thermotogati</taxon>
        <taxon>Deinococcota</taxon>
        <taxon>Deinococci</taxon>
        <taxon>Thermales</taxon>
        <taxon>Thermaceae</taxon>
        <taxon>Meiothermus</taxon>
    </lineage>
</organism>
<gene>
    <name evidence="3" type="ORF">K649_01690</name>
</gene>
<dbReference type="InterPro" id="IPR029787">
    <property type="entry name" value="Nucleotide_cyclase"/>
</dbReference>
<dbReference type="PANTHER" id="PTHR45138:SF9">
    <property type="entry name" value="DIGUANYLATE CYCLASE DGCM-RELATED"/>
    <property type="match status" value="1"/>
</dbReference>
<name>M9X2V0_MEIRD</name>
<evidence type="ECO:0000259" key="2">
    <source>
        <dbReference type="PROSITE" id="PS50887"/>
    </source>
</evidence>
<accession>M9X2V0</accession>
<evidence type="ECO:0000313" key="3">
    <source>
        <dbReference type="EMBL" id="AGK03642.1"/>
    </source>
</evidence>
<dbReference type="Proteomes" id="UP000013026">
    <property type="component" value="Chromosome"/>
</dbReference>
<feature type="transmembrane region" description="Helical" evidence="1">
    <location>
        <begin position="61"/>
        <end position="79"/>
    </location>
</feature>
<dbReference type="InterPro" id="IPR000160">
    <property type="entry name" value="GGDEF_dom"/>
</dbReference>
<dbReference type="PANTHER" id="PTHR45138">
    <property type="entry name" value="REGULATORY COMPONENTS OF SENSORY TRANSDUCTION SYSTEM"/>
    <property type="match status" value="1"/>
</dbReference>
<protein>
    <submittedName>
        <fullName evidence="3">Diguanylate cyclase</fullName>
    </submittedName>
</protein>
<dbReference type="KEGG" id="mre:K649_01690"/>
<dbReference type="SUPFAM" id="SSF55073">
    <property type="entry name" value="Nucleotide cyclase"/>
    <property type="match status" value="1"/>
</dbReference>
<dbReference type="STRING" id="504728.K649_01690"/>
<dbReference type="GO" id="GO:0052621">
    <property type="term" value="F:diguanylate cyclase activity"/>
    <property type="evidence" value="ECO:0007669"/>
    <property type="project" value="TreeGrafter"/>
</dbReference>
<evidence type="ECO:0000313" key="4">
    <source>
        <dbReference type="Proteomes" id="UP000013026"/>
    </source>
</evidence>
<evidence type="ECO:0000256" key="1">
    <source>
        <dbReference type="SAM" id="Phobius"/>
    </source>
</evidence>
<dbReference type="CDD" id="cd01949">
    <property type="entry name" value="GGDEF"/>
    <property type="match status" value="1"/>
</dbReference>
<dbReference type="InterPro" id="IPR043128">
    <property type="entry name" value="Rev_trsase/Diguanyl_cyclase"/>
</dbReference>
<dbReference type="FunFam" id="3.30.70.270:FF:000001">
    <property type="entry name" value="Diguanylate cyclase domain protein"/>
    <property type="match status" value="1"/>
</dbReference>
<keyword evidence="1" id="KW-1133">Transmembrane helix</keyword>
<feature type="transmembrane region" description="Helical" evidence="1">
    <location>
        <begin position="143"/>
        <end position="161"/>
    </location>
</feature>
<dbReference type="PATRIC" id="fig|504728.9.peg.350"/>
<reference evidence="3 4" key="1">
    <citation type="submission" date="2013-04" db="EMBL/GenBank/DDBJ databases">
        <authorList>
            <person name="Chin J."/>
            <person name="Alexander D.H."/>
            <person name="Marks P."/>
            <person name="Korlach J."/>
            <person name="Clum A."/>
            <person name="Copeland A."/>
        </authorList>
    </citation>
    <scope>NUCLEOTIDE SEQUENCE [LARGE SCALE GENOMIC DNA]</scope>
    <source>
        <strain evidence="4">ATCC 35948 / DSM 1279 / VKM B-1258 / 21</strain>
    </source>
</reference>
<dbReference type="SMART" id="SM00267">
    <property type="entry name" value="GGDEF"/>
    <property type="match status" value="1"/>
</dbReference>
<feature type="transmembrane region" description="Helical" evidence="1">
    <location>
        <begin position="173"/>
        <end position="193"/>
    </location>
</feature>
<dbReference type="Pfam" id="PF00990">
    <property type="entry name" value="GGDEF"/>
    <property type="match status" value="1"/>
</dbReference>
<dbReference type="EMBL" id="CP005385">
    <property type="protein sequence ID" value="AGK03642.1"/>
    <property type="molecule type" value="Genomic_DNA"/>
</dbReference>
<dbReference type="PROSITE" id="PS50887">
    <property type="entry name" value="GGDEF"/>
    <property type="match status" value="1"/>
</dbReference>
<dbReference type="Gene3D" id="3.30.70.270">
    <property type="match status" value="1"/>
</dbReference>
<dbReference type="NCBIfam" id="TIGR00254">
    <property type="entry name" value="GGDEF"/>
    <property type="match status" value="1"/>
</dbReference>
<feature type="transmembrane region" description="Helical" evidence="1">
    <location>
        <begin position="86"/>
        <end position="105"/>
    </location>
</feature>
<sequence>MVLAMLPRPAPDPYVTLEVADPLETLRIRLTLWLLPLGAGAALTAWGLSVTSNKLSLPDQYLLLPMAVGFIALEFHLWRNPQNVRWVWQIALALIAIYEIVSLFYEAAYKLHQRDGITPAALWFPMVYLMAFNLLNRRQALRFSLVYLVLGLLAGAVGMLMSPSINVSSINTALQFTFSNIAYLALLYMFAYLRRHYAQMHQMAHTDALTNLTNRRAMQQKLEGELDRARRYNRPFALLLADLDHFKQINDTYGHSVGDQVLREVAGRLAQHLRESDSLARWGGEEFLILAPETDLQQAYLLAQRLLGAIRESPISGVQVTLSLGVACYRQGDSIAALLSRADEAMYRAKAGGRNQIVLEEELEDIVIPSHSTTPEL</sequence>
<dbReference type="AlphaFoldDB" id="M9X2V0"/>
<feature type="transmembrane region" description="Helical" evidence="1">
    <location>
        <begin position="30"/>
        <end position="49"/>
    </location>
</feature>
<keyword evidence="1" id="KW-0812">Transmembrane</keyword>
<dbReference type="InterPro" id="IPR050469">
    <property type="entry name" value="Diguanylate_Cyclase"/>
</dbReference>
<proteinExistence type="predicted"/>